<dbReference type="Pfam" id="PF00515">
    <property type="entry name" value="TPR_1"/>
    <property type="match status" value="1"/>
</dbReference>
<dbReference type="PANTHER" id="PTHR44835">
    <property type="entry name" value="UDP-N-ACETYLGLUCOSAMINE--PEPTIDE N-ACETYLGLUCOSAMINYLTRANSFERASE SPINDLY-RELATED"/>
    <property type="match status" value="1"/>
</dbReference>
<organism evidence="5 6">
    <name type="scientific">Lentibacter algarum</name>
    <dbReference type="NCBI Taxonomy" id="576131"/>
    <lineage>
        <taxon>Bacteria</taxon>
        <taxon>Pseudomonadati</taxon>
        <taxon>Pseudomonadota</taxon>
        <taxon>Alphaproteobacteria</taxon>
        <taxon>Rhodobacterales</taxon>
        <taxon>Roseobacteraceae</taxon>
        <taxon>Lentibacter</taxon>
    </lineage>
</organism>
<feature type="repeat" description="TPR" evidence="4">
    <location>
        <begin position="246"/>
        <end position="279"/>
    </location>
</feature>
<reference evidence="5 6" key="1">
    <citation type="submission" date="2016-10" db="EMBL/GenBank/DDBJ databases">
        <authorList>
            <person name="de Groot N.N."/>
        </authorList>
    </citation>
    <scope>NUCLEOTIDE SEQUENCE [LARGE SCALE GENOMIC DNA]</scope>
    <source>
        <strain evidence="5 6">DSM 24677</strain>
    </source>
</reference>
<keyword evidence="3" id="KW-0808">Transferase</keyword>
<dbReference type="PROSITE" id="PS50005">
    <property type="entry name" value="TPR"/>
    <property type="match status" value="9"/>
</dbReference>
<dbReference type="SUPFAM" id="SSF48452">
    <property type="entry name" value="TPR-like"/>
    <property type="match status" value="2"/>
</dbReference>
<feature type="repeat" description="TPR" evidence="4">
    <location>
        <begin position="110"/>
        <end position="143"/>
    </location>
</feature>
<evidence type="ECO:0000256" key="4">
    <source>
        <dbReference type="PROSITE-ProRule" id="PRU00339"/>
    </source>
</evidence>
<dbReference type="Gene3D" id="1.25.40.10">
    <property type="entry name" value="Tetratricopeptide repeat domain"/>
    <property type="match status" value="5"/>
</dbReference>
<accession>A0A1H3N1B7</accession>
<dbReference type="InterPro" id="IPR011990">
    <property type="entry name" value="TPR-like_helical_dom_sf"/>
</dbReference>
<feature type="repeat" description="TPR" evidence="4">
    <location>
        <begin position="178"/>
        <end position="211"/>
    </location>
</feature>
<evidence type="ECO:0000256" key="1">
    <source>
        <dbReference type="ARBA" id="ARBA00004922"/>
    </source>
</evidence>
<sequence length="751" mass="83538">MHPPDEISAGNILNTLTLEQATKLAEKKVKVGASNEAIAIFIDILSKFPNNKKAKFGLASCAAKPPSLAETLQEPLPNRLETILGLLVQNKMNEVLEEAAKLEKDFPNSATLHNIIGIACATLKDYQTAISSFRQAIEIKANFADAYFNMGNALAESGRPSQAIEALKRAILVKPRYAEAHNNLGNLLTDQERLEEAIASYKAAIKSTPNYAEAYHNLGNAWLKVREQDLAIVNLQKASKLRPNSPEIHQSLGNALNANNCYEESIACYERAIALNPNQASAYFNLGNTYVVLGQLEAAIENYKSALTLKPDYGEAHNNMANALRNKGNLPAAIESCRKALEIKPDYLDAYNTLGGVLQDQGELNSAIECYQTALKIEPDYAPAHNHLGVVYQDQGRSDAAVKSYQSAIEIDPNYAEAHRNLSTIYKYSAGDALIQQMQHLVKASNLTDSERCNLHFALAKAYRDTENTKKVFYHLTHGNSLRKKLLNYDFSQDQDLFNQLKSTQSVIAQHTIKHSDKPTQLTPVFILGMPRSGTTLVEQILSSHSQVTGAGESNDIHSLGSEISTDVSAVSNTNILAFRNAYLSTLAKRANSKPLVTDKMPLNFRYIPLICAAFPEAKIVHVKRRASATCWSNYQHYFPTSGLGYCYDLSDVTNYYKLYEDLIQTWEADCAERIYDLDYEKLTTDQEGETRQLLTYLGLGWDEACMNPQNNSRVVKTASQQQVKQKMYQGSSQAWLKYKHFLDGAFDTLE</sequence>
<dbReference type="Proteomes" id="UP000199026">
    <property type="component" value="Unassembled WGS sequence"/>
</dbReference>
<gene>
    <name evidence="5" type="ORF">SAMN05444486_104120</name>
</gene>
<dbReference type="OrthoDB" id="9800698at2"/>
<dbReference type="STRING" id="576131.SAMN05444486_104120"/>
<feature type="repeat" description="TPR" evidence="4">
    <location>
        <begin position="144"/>
        <end position="177"/>
    </location>
</feature>
<name>A0A1H3N1B7_9RHOB</name>
<dbReference type="Gene3D" id="3.40.50.300">
    <property type="entry name" value="P-loop containing nucleotide triphosphate hydrolases"/>
    <property type="match status" value="1"/>
</dbReference>
<dbReference type="Pfam" id="PF13432">
    <property type="entry name" value="TPR_16"/>
    <property type="match status" value="1"/>
</dbReference>
<keyword evidence="2" id="KW-0328">Glycosyltransferase</keyword>
<dbReference type="RefSeq" id="WP_089894053.1">
    <property type="nucleotide sequence ID" value="NZ_FNPR01000004.1"/>
</dbReference>
<comment type="pathway">
    <text evidence="1">Protein modification; protein glycosylation.</text>
</comment>
<dbReference type="InterPro" id="IPR027417">
    <property type="entry name" value="P-loop_NTPase"/>
</dbReference>
<evidence type="ECO:0000313" key="5">
    <source>
        <dbReference type="EMBL" id="SDY82717.1"/>
    </source>
</evidence>
<evidence type="ECO:0000313" key="6">
    <source>
        <dbReference type="Proteomes" id="UP000199026"/>
    </source>
</evidence>
<dbReference type="InterPro" id="IPR051939">
    <property type="entry name" value="Glycosyltr_41/O-GlcNAc_trsf"/>
</dbReference>
<keyword evidence="6" id="KW-1185">Reference proteome</keyword>
<feature type="repeat" description="TPR" evidence="4">
    <location>
        <begin position="314"/>
        <end position="347"/>
    </location>
</feature>
<dbReference type="Pfam" id="PF13469">
    <property type="entry name" value="Sulfotransfer_3"/>
    <property type="match status" value="1"/>
</dbReference>
<feature type="repeat" description="TPR" evidence="4">
    <location>
        <begin position="212"/>
        <end position="245"/>
    </location>
</feature>
<dbReference type="Pfam" id="PF13414">
    <property type="entry name" value="TPR_11"/>
    <property type="match status" value="2"/>
</dbReference>
<dbReference type="GO" id="GO:0016757">
    <property type="term" value="F:glycosyltransferase activity"/>
    <property type="evidence" value="ECO:0007669"/>
    <property type="project" value="UniProtKB-KW"/>
</dbReference>
<protein>
    <submittedName>
        <fullName evidence="5">Tfp pilus assembly protein PilF</fullName>
    </submittedName>
</protein>
<dbReference type="AlphaFoldDB" id="A0A1H3N1B7"/>
<dbReference type="GeneID" id="78125759"/>
<keyword evidence="4" id="KW-0802">TPR repeat</keyword>
<evidence type="ECO:0000256" key="2">
    <source>
        <dbReference type="ARBA" id="ARBA00022676"/>
    </source>
</evidence>
<dbReference type="Pfam" id="PF13181">
    <property type="entry name" value="TPR_8"/>
    <property type="match status" value="1"/>
</dbReference>
<dbReference type="PROSITE" id="PS50293">
    <property type="entry name" value="TPR_REGION"/>
    <property type="match status" value="5"/>
</dbReference>
<feature type="repeat" description="TPR" evidence="4">
    <location>
        <begin position="348"/>
        <end position="381"/>
    </location>
</feature>
<dbReference type="InterPro" id="IPR019734">
    <property type="entry name" value="TPR_rpt"/>
</dbReference>
<evidence type="ECO:0000256" key="3">
    <source>
        <dbReference type="ARBA" id="ARBA00022679"/>
    </source>
</evidence>
<dbReference type="EMBL" id="FNPR01000004">
    <property type="protein sequence ID" value="SDY82717.1"/>
    <property type="molecule type" value="Genomic_DNA"/>
</dbReference>
<dbReference type="SUPFAM" id="SSF52540">
    <property type="entry name" value="P-loop containing nucleoside triphosphate hydrolases"/>
    <property type="match status" value="1"/>
</dbReference>
<dbReference type="SMART" id="SM00028">
    <property type="entry name" value="TPR"/>
    <property type="match status" value="9"/>
</dbReference>
<dbReference type="PANTHER" id="PTHR44835:SF1">
    <property type="entry name" value="PROTEIN O-GLCNAC TRANSFERASE"/>
    <property type="match status" value="1"/>
</dbReference>
<proteinExistence type="predicted"/>
<feature type="repeat" description="TPR" evidence="4">
    <location>
        <begin position="280"/>
        <end position="313"/>
    </location>
</feature>
<feature type="repeat" description="TPR" evidence="4">
    <location>
        <begin position="382"/>
        <end position="415"/>
    </location>
</feature>